<evidence type="ECO:0000313" key="7">
    <source>
        <dbReference type="EMBL" id="KAA0185413.1"/>
    </source>
</evidence>
<reference evidence="7" key="1">
    <citation type="submission" date="2019-05" db="EMBL/GenBank/DDBJ databases">
        <title>Annotation for the trematode Fasciolopsis buski.</title>
        <authorList>
            <person name="Choi Y.-J."/>
        </authorList>
    </citation>
    <scope>NUCLEOTIDE SEQUENCE</scope>
    <source>
        <strain evidence="7">HT</strain>
        <tissue evidence="7">Whole worm</tissue>
    </source>
</reference>
<dbReference type="SMART" id="SM00338">
    <property type="entry name" value="BRLZ"/>
    <property type="match status" value="1"/>
</dbReference>
<accession>A0A8E0VH06</accession>
<dbReference type="Gene3D" id="1.20.5.170">
    <property type="match status" value="1"/>
</dbReference>
<protein>
    <submittedName>
        <fullName evidence="7">Basic leucine zipper bZIP transcription factor</fullName>
    </submittedName>
</protein>
<sequence length="817" mass="88944">MSVSACPVKGPAVTQLQSSQHRSSFLRVQPTNLSSKGFPPHSNQQPLSVHNDQPQNNNNNPVYSHYRKQIPTILDTYSLTPSAQLKTAPLSSSSPNNTVIHNETSQLVFQSSTIGVSDQVSENIPHNSSYRTMDYSTLPIPFNPSQNYMTREHAHDLKTTSTTLSYHDTRPDSEYMHVDFNPIVESLNFANSAASTYESGPSGSFTNWATNDTSTMDVAENGLKCRVDFRSQLLGSGNSITRLSDDFRVTDQLYGGSTARRPPPQQAFGTNANPRGLGELDHFHLNGSRVDTRQHCVTQFDVNGYPNVDTRNQHTVGKTTTISSVLVGNSGTGMTTVACRGNPADIISPRSSAPCQPTSTQTLIVSANDNSLMNSAIMTPDSSTTGFALNKFAGSSDDGEVSPAPTTSSGRPQTPGRLRKAAPTLATGRRNLKGELVDPDEADRRMKRRERNRKSAQKCRERKVQRTQELQAQVEYLQMEINRLTQERDSLRTEARQFISLLQLHCPGVAIPYMSCLNDNTDPVESNSTEMVTSNVTKNTSSSRQPSTPSHWKSKVNEKTGATAEFAQNTVVATQNGPFSPLPTMVSLHSHLSPTRPKVVLNFGTSPPLIAATPTTTSSPSPLSSTLMTDRPDETERLKTMTSLPSGAEVGYHRPVAENNTTASVQGSASSSSSSSCSAYELSFANLEIPARTPVLNGSYEEQTGRDAGRCTNPDQSNTFQIPQSAVTSSTTSARIADGVETTRIKCEEWDPCFMEPVSSVQPNRINSISPIRSPCSQSDKIVFRNTVDTEITTGHCESRKNETNISNKSGVDGVRY</sequence>
<organism evidence="7 8">
    <name type="scientific">Fasciolopsis buskii</name>
    <dbReference type="NCBI Taxonomy" id="27845"/>
    <lineage>
        <taxon>Eukaryota</taxon>
        <taxon>Metazoa</taxon>
        <taxon>Spiralia</taxon>
        <taxon>Lophotrochozoa</taxon>
        <taxon>Platyhelminthes</taxon>
        <taxon>Trematoda</taxon>
        <taxon>Digenea</taxon>
        <taxon>Plagiorchiida</taxon>
        <taxon>Echinostomata</taxon>
        <taxon>Echinostomatoidea</taxon>
        <taxon>Fasciolidae</taxon>
        <taxon>Fasciolopsis</taxon>
    </lineage>
</organism>
<dbReference type="GO" id="GO:0005634">
    <property type="term" value="C:nucleus"/>
    <property type="evidence" value="ECO:0007669"/>
    <property type="project" value="TreeGrafter"/>
</dbReference>
<evidence type="ECO:0000256" key="3">
    <source>
        <dbReference type="ARBA" id="ARBA00023163"/>
    </source>
</evidence>
<feature type="region of interest" description="Disordered" evidence="5">
    <location>
        <begin position="438"/>
        <end position="467"/>
    </location>
</feature>
<dbReference type="AlphaFoldDB" id="A0A8E0VH06"/>
<feature type="compositionally biased region" description="Polar residues" evidence="5">
    <location>
        <begin position="29"/>
        <end position="47"/>
    </location>
</feature>
<evidence type="ECO:0000256" key="1">
    <source>
        <dbReference type="ARBA" id="ARBA00023015"/>
    </source>
</evidence>
<dbReference type="Proteomes" id="UP000728185">
    <property type="component" value="Unassembled WGS sequence"/>
</dbReference>
<comment type="caution">
    <text evidence="7">The sequence shown here is derived from an EMBL/GenBank/DDBJ whole genome shotgun (WGS) entry which is preliminary data.</text>
</comment>
<keyword evidence="3" id="KW-0804">Transcription</keyword>
<feature type="compositionally biased region" description="Polar residues" evidence="5">
    <location>
        <begin position="14"/>
        <end position="23"/>
    </location>
</feature>
<dbReference type="InterPro" id="IPR046347">
    <property type="entry name" value="bZIP_sf"/>
</dbReference>
<feature type="domain" description="BZIP" evidence="6">
    <location>
        <begin position="442"/>
        <end position="505"/>
    </location>
</feature>
<dbReference type="OrthoDB" id="6240539at2759"/>
<evidence type="ECO:0000256" key="2">
    <source>
        <dbReference type="ARBA" id="ARBA00023125"/>
    </source>
</evidence>
<keyword evidence="2" id="KW-0238">DNA-binding</keyword>
<dbReference type="SUPFAM" id="SSF57959">
    <property type="entry name" value="Leucine zipper domain"/>
    <property type="match status" value="1"/>
</dbReference>
<dbReference type="PROSITE" id="PS00036">
    <property type="entry name" value="BZIP_BASIC"/>
    <property type="match status" value="1"/>
</dbReference>
<feature type="region of interest" description="Disordered" evidence="5">
    <location>
        <begin position="1"/>
        <end position="62"/>
    </location>
</feature>
<dbReference type="GO" id="GO:0000978">
    <property type="term" value="F:RNA polymerase II cis-regulatory region sequence-specific DNA binding"/>
    <property type="evidence" value="ECO:0007669"/>
    <property type="project" value="TreeGrafter"/>
</dbReference>
<evidence type="ECO:0000313" key="8">
    <source>
        <dbReference type="Proteomes" id="UP000728185"/>
    </source>
</evidence>
<feature type="compositionally biased region" description="Low complexity" evidence="5">
    <location>
        <begin position="533"/>
        <end position="543"/>
    </location>
</feature>
<feature type="coiled-coil region" evidence="4">
    <location>
        <begin position="467"/>
        <end position="501"/>
    </location>
</feature>
<dbReference type="InterPro" id="IPR004827">
    <property type="entry name" value="bZIP"/>
</dbReference>
<keyword evidence="1" id="KW-0805">Transcription regulation</keyword>
<keyword evidence="8" id="KW-1185">Reference proteome</keyword>
<keyword evidence="4" id="KW-0175">Coiled coil</keyword>
<dbReference type="PROSITE" id="PS50217">
    <property type="entry name" value="BZIP"/>
    <property type="match status" value="1"/>
</dbReference>
<dbReference type="PANTHER" id="PTHR23351">
    <property type="entry name" value="FOS TRANSCRIPTION FACTOR-RELATED"/>
    <property type="match status" value="1"/>
</dbReference>
<dbReference type="EMBL" id="LUCM01010474">
    <property type="protein sequence ID" value="KAA0185413.1"/>
    <property type="molecule type" value="Genomic_DNA"/>
</dbReference>
<dbReference type="CDD" id="cd14686">
    <property type="entry name" value="bZIP"/>
    <property type="match status" value="1"/>
</dbReference>
<feature type="compositionally biased region" description="Basic residues" evidence="5">
    <location>
        <begin position="445"/>
        <end position="457"/>
    </location>
</feature>
<feature type="region of interest" description="Disordered" evidence="5">
    <location>
        <begin position="394"/>
        <end position="423"/>
    </location>
</feature>
<feature type="region of interest" description="Disordered" evidence="5">
    <location>
        <begin position="533"/>
        <end position="556"/>
    </location>
</feature>
<name>A0A8E0VH06_9TREM</name>
<evidence type="ECO:0000256" key="4">
    <source>
        <dbReference type="SAM" id="Coils"/>
    </source>
</evidence>
<evidence type="ECO:0000259" key="6">
    <source>
        <dbReference type="PROSITE" id="PS50217"/>
    </source>
</evidence>
<proteinExistence type="predicted"/>
<dbReference type="PRINTS" id="PR00042">
    <property type="entry name" value="LEUZIPPRFOS"/>
</dbReference>
<evidence type="ECO:0000256" key="5">
    <source>
        <dbReference type="SAM" id="MobiDB-lite"/>
    </source>
</evidence>
<dbReference type="PANTHER" id="PTHR23351:SF24">
    <property type="entry name" value="ACTIVATING TRANSCRIPTION FACTOR 3-RELATED"/>
    <property type="match status" value="1"/>
</dbReference>
<gene>
    <name evidence="7" type="ORF">FBUS_09488</name>
</gene>
<dbReference type="InterPro" id="IPR000837">
    <property type="entry name" value="AP-1"/>
</dbReference>
<dbReference type="Pfam" id="PF00170">
    <property type="entry name" value="bZIP_1"/>
    <property type="match status" value="1"/>
</dbReference>
<feature type="compositionally biased region" description="Low complexity" evidence="5">
    <location>
        <begin position="48"/>
        <end position="62"/>
    </location>
</feature>
<dbReference type="GO" id="GO:0000981">
    <property type="term" value="F:DNA-binding transcription factor activity, RNA polymerase II-specific"/>
    <property type="evidence" value="ECO:0007669"/>
    <property type="project" value="TreeGrafter"/>
</dbReference>